<accession>A0A0V1G555</accession>
<dbReference type="EMBL" id="JYDT01000002">
    <property type="protein sequence ID" value="KRY93412.1"/>
    <property type="molecule type" value="Genomic_DNA"/>
</dbReference>
<name>A0A0V1G555_TRIPS</name>
<protein>
    <submittedName>
        <fullName evidence="1">Uncharacterized protein</fullName>
    </submittedName>
</protein>
<evidence type="ECO:0000313" key="1">
    <source>
        <dbReference type="EMBL" id="KRY93412.1"/>
    </source>
</evidence>
<dbReference type="Proteomes" id="UP000054995">
    <property type="component" value="Unassembled WGS sequence"/>
</dbReference>
<evidence type="ECO:0000313" key="2">
    <source>
        <dbReference type="Proteomes" id="UP000054995"/>
    </source>
</evidence>
<proteinExistence type="predicted"/>
<comment type="caution">
    <text evidence="1">The sequence shown here is derived from an EMBL/GenBank/DDBJ whole genome shotgun (WGS) entry which is preliminary data.</text>
</comment>
<keyword evidence="2" id="KW-1185">Reference proteome</keyword>
<reference evidence="1 2" key="1">
    <citation type="submission" date="2015-01" db="EMBL/GenBank/DDBJ databases">
        <title>Evolution of Trichinella species and genotypes.</title>
        <authorList>
            <person name="Korhonen P.K."/>
            <person name="Edoardo P."/>
            <person name="Giuseppe L.R."/>
            <person name="Gasser R.B."/>
        </authorList>
    </citation>
    <scope>NUCLEOTIDE SEQUENCE [LARGE SCALE GENOMIC DNA]</scope>
    <source>
        <strain evidence="1">ISS470</strain>
    </source>
</reference>
<gene>
    <name evidence="1" type="ORF">T4D_14305</name>
</gene>
<dbReference type="AlphaFoldDB" id="A0A0V1G555"/>
<sequence>MYEICTNASVAELFKEFIFPIIMRCHTRLTNFDNVKVHLRSTTIYHIALSTSKTNSQRDVKVGFPIRKPFLLPLQSSFCIFVSFLASENVS</sequence>
<organism evidence="1 2">
    <name type="scientific">Trichinella pseudospiralis</name>
    <name type="common">Parasitic roundworm</name>
    <dbReference type="NCBI Taxonomy" id="6337"/>
    <lineage>
        <taxon>Eukaryota</taxon>
        <taxon>Metazoa</taxon>
        <taxon>Ecdysozoa</taxon>
        <taxon>Nematoda</taxon>
        <taxon>Enoplea</taxon>
        <taxon>Dorylaimia</taxon>
        <taxon>Trichinellida</taxon>
        <taxon>Trichinellidae</taxon>
        <taxon>Trichinella</taxon>
    </lineage>
</organism>